<dbReference type="AlphaFoldDB" id="A0A9W6YNS4"/>
<comment type="similarity">
    <text evidence="2">Belongs to the SAICAR synthetase family.</text>
</comment>
<dbReference type="HAMAP" id="MF_00137">
    <property type="entry name" value="SAICAR_synth"/>
    <property type="match status" value="1"/>
</dbReference>
<protein>
    <recommendedName>
        <fullName evidence="4">Phosphoribosylaminoimidazole-succinocarboxamide synthase</fullName>
        <ecNumber evidence="3">6.3.2.6</ecNumber>
    </recommendedName>
    <alternativeName>
        <fullName evidence="9">SAICAR synthetase</fullName>
    </alternativeName>
</protein>
<dbReference type="GO" id="GO:0005524">
    <property type="term" value="F:ATP binding"/>
    <property type="evidence" value="ECO:0007669"/>
    <property type="project" value="UniProtKB-KW"/>
</dbReference>
<evidence type="ECO:0000313" key="13">
    <source>
        <dbReference type="Proteomes" id="UP001165063"/>
    </source>
</evidence>
<dbReference type="SUPFAM" id="SSF56104">
    <property type="entry name" value="SAICAR synthase-like"/>
    <property type="match status" value="1"/>
</dbReference>
<evidence type="ECO:0000256" key="10">
    <source>
        <dbReference type="ARBA" id="ARBA00048475"/>
    </source>
</evidence>
<dbReference type="EC" id="6.3.2.6" evidence="3"/>
<comment type="pathway">
    <text evidence="1">Purine metabolism; IMP biosynthesis via de novo pathway; 5-amino-1-(5-phospho-D-ribosyl)imidazole-4-carboxamide from 5-amino-1-(5-phospho-D-ribosyl)imidazole-4-carboxylate: step 1/2.</text>
</comment>
<dbReference type="Gene3D" id="3.30.200.20">
    <property type="entry name" value="Phosphorylase Kinase, domain 1"/>
    <property type="match status" value="1"/>
</dbReference>
<dbReference type="OrthoDB" id="9991235at2759"/>
<keyword evidence="6" id="KW-0547">Nucleotide-binding</keyword>
<evidence type="ECO:0000256" key="9">
    <source>
        <dbReference type="ARBA" id="ARBA00030409"/>
    </source>
</evidence>
<comment type="caution">
    <text evidence="12">The sequence shown here is derived from an EMBL/GenBank/DDBJ whole genome shotgun (WGS) entry which is preliminary data.</text>
</comment>
<evidence type="ECO:0000256" key="1">
    <source>
        <dbReference type="ARBA" id="ARBA00004672"/>
    </source>
</evidence>
<dbReference type="GO" id="GO:0006189">
    <property type="term" value="P:'de novo' IMP biosynthetic process"/>
    <property type="evidence" value="ECO:0007669"/>
    <property type="project" value="TreeGrafter"/>
</dbReference>
<dbReference type="CDD" id="cd01414">
    <property type="entry name" value="SAICAR_synt_Sc"/>
    <property type="match status" value="1"/>
</dbReference>
<organism evidence="12 13">
    <name type="scientific">Ambrosiozyma monospora</name>
    <name type="common">Yeast</name>
    <name type="synonym">Endomycopsis monosporus</name>
    <dbReference type="NCBI Taxonomy" id="43982"/>
    <lineage>
        <taxon>Eukaryota</taxon>
        <taxon>Fungi</taxon>
        <taxon>Dikarya</taxon>
        <taxon>Ascomycota</taxon>
        <taxon>Saccharomycotina</taxon>
        <taxon>Pichiomycetes</taxon>
        <taxon>Pichiales</taxon>
        <taxon>Pichiaceae</taxon>
        <taxon>Ambrosiozyma</taxon>
    </lineage>
</organism>
<feature type="domain" description="SAICAR synthetase/ADE2 N-terminal" evidence="11">
    <location>
        <begin position="15"/>
        <end position="277"/>
    </location>
</feature>
<keyword evidence="5" id="KW-0436">Ligase</keyword>
<proteinExistence type="inferred from homology"/>
<gene>
    <name evidence="12" type="ORF">Amon01_000189000</name>
</gene>
<comment type="catalytic activity">
    <reaction evidence="10">
        <text>5-amino-1-(5-phospho-D-ribosyl)imidazole-4-carboxylate + L-aspartate + ATP = (2S)-2-[5-amino-1-(5-phospho-beta-D-ribosyl)imidazole-4-carboxamido]succinate + ADP + phosphate + 2 H(+)</text>
        <dbReference type="Rhea" id="RHEA:22628"/>
        <dbReference type="ChEBI" id="CHEBI:15378"/>
        <dbReference type="ChEBI" id="CHEBI:29991"/>
        <dbReference type="ChEBI" id="CHEBI:30616"/>
        <dbReference type="ChEBI" id="CHEBI:43474"/>
        <dbReference type="ChEBI" id="CHEBI:58443"/>
        <dbReference type="ChEBI" id="CHEBI:77657"/>
        <dbReference type="ChEBI" id="CHEBI:456216"/>
        <dbReference type="EC" id="6.3.2.6"/>
    </reaction>
</comment>
<sequence length="304" mass="34016">MSLTETNLDGILPLIAKGKVRDIYQVDDNSLLFVATDRISAYDVIMENGVKDKGKLLTQLSVFWFEFLKNEVLNHLIASTDEEVFAKLPAKLSEPKYKSQLSKRALIVKKHKLIPLEVIVRGYITGSAWKEYKKSGTVHGLPAPKGLQESDPFPTPIFTPSTKAEQGEHDENISPEKASEIVGKEICDRVAAKAIELYTKAKDYALTKGIILADTKFEFGITEDNELVLVDEVLTPDSSRFWNKATYKVGQSQESYDKQFLRDWLTSNSLNGKEGVSMPENIVVQSSAKYVEAYEALTGKKWSS</sequence>
<evidence type="ECO:0000256" key="7">
    <source>
        <dbReference type="ARBA" id="ARBA00022755"/>
    </source>
</evidence>
<accession>A0A9W6YNS4</accession>
<dbReference type="EMBL" id="BSXU01000619">
    <property type="protein sequence ID" value="GMG21295.1"/>
    <property type="molecule type" value="Genomic_DNA"/>
</dbReference>
<dbReference type="InterPro" id="IPR018236">
    <property type="entry name" value="SAICAR_synthetase_CS"/>
</dbReference>
<evidence type="ECO:0000256" key="8">
    <source>
        <dbReference type="ARBA" id="ARBA00022840"/>
    </source>
</evidence>
<reference evidence="12" key="1">
    <citation type="submission" date="2023-04" db="EMBL/GenBank/DDBJ databases">
        <title>Ambrosiozyma monospora NBRC 1965.</title>
        <authorList>
            <person name="Ichikawa N."/>
            <person name="Sato H."/>
            <person name="Tonouchi N."/>
        </authorList>
    </citation>
    <scope>NUCLEOTIDE SEQUENCE</scope>
    <source>
        <strain evidence="12">NBRC 1965</strain>
    </source>
</reference>
<dbReference type="InterPro" id="IPR001636">
    <property type="entry name" value="SAICAR_synth"/>
</dbReference>
<dbReference type="GO" id="GO:0005737">
    <property type="term" value="C:cytoplasm"/>
    <property type="evidence" value="ECO:0007669"/>
    <property type="project" value="TreeGrafter"/>
</dbReference>
<dbReference type="FunFam" id="3.30.200.20:FF:000392">
    <property type="entry name" value="Phosphoribosylaminoimidazole-succinocarboxamide synthase"/>
    <property type="match status" value="1"/>
</dbReference>
<keyword evidence="13" id="KW-1185">Reference proteome</keyword>
<evidence type="ECO:0000256" key="3">
    <source>
        <dbReference type="ARBA" id="ARBA00012217"/>
    </source>
</evidence>
<keyword evidence="7" id="KW-0658">Purine biosynthesis</keyword>
<dbReference type="Gene3D" id="3.30.470.20">
    <property type="entry name" value="ATP-grasp fold, B domain"/>
    <property type="match status" value="1"/>
</dbReference>
<evidence type="ECO:0000259" key="11">
    <source>
        <dbReference type="Pfam" id="PF01259"/>
    </source>
</evidence>
<dbReference type="PANTHER" id="PTHR43700:SF1">
    <property type="entry name" value="PHOSPHORIBOSYLAMINOIMIDAZOLE-SUCCINOCARBOXAMIDE SYNTHASE"/>
    <property type="match status" value="1"/>
</dbReference>
<dbReference type="PROSITE" id="PS01057">
    <property type="entry name" value="SAICAR_SYNTHETASE_1"/>
    <property type="match status" value="1"/>
</dbReference>
<name>A0A9W6YNS4_AMBMO</name>
<evidence type="ECO:0000256" key="5">
    <source>
        <dbReference type="ARBA" id="ARBA00022598"/>
    </source>
</evidence>
<dbReference type="InterPro" id="IPR028923">
    <property type="entry name" value="SAICAR_synt/ADE2_N"/>
</dbReference>
<evidence type="ECO:0000256" key="2">
    <source>
        <dbReference type="ARBA" id="ARBA00010190"/>
    </source>
</evidence>
<evidence type="ECO:0000256" key="6">
    <source>
        <dbReference type="ARBA" id="ARBA00022741"/>
    </source>
</evidence>
<dbReference type="GO" id="GO:0004639">
    <property type="term" value="F:phosphoribosylaminoimidazolesuccinocarboxamide synthase activity"/>
    <property type="evidence" value="ECO:0007669"/>
    <property type="project" value="UniProtKB-EC"/>
</dbReference>
<keyword evidence="8" id="KW-0067">ATP-binding</keyword>
<dbReference type="PROSITE" id="PS01058">
    <property type="entry name" value="SAICAR_SYNTHETASE_2"/>
    <property type="match status" value="1"/>
</dbReference>
<evidence type="ECO:0000313" key="12">
    <source>
        <dbReference type="EMBL" id="GMG21295.1"/>
    </source>
</evidence>
<evidence type="ECO:0000256" key="4">
    <source>
        <dbReference type="ARBA" id="ARBA00016460"/>
    </source>
</evidence>
<dbReference type="NCBIfam" id="TIGR00081">
    <property type="entry name" value="purC"/>
    <property type="match status" value="1"/>
</dbReference>
<dbReference type="FunFam" id="3.30.470.20:FF:000015">
    <property type="entry name" value="Phosphoribosylaminoimidazole-succinocarboxamide synthase"/>
    <property type="match status" value="1"/>
</dbReference>
<dbReference type="NCBIfam" id="NF010568">
    <property type="entry name" value="PRK13961.1"/>
    <property type="match status" value="1"/>
</dbReference>
<dbReference type="Pfam" id="PF01259">
    <property type="entry name" value="SAICAR_synt"/>
    <property type="match status" value="1"/>
</dbReference>
<dbReference type="PANTHER" id="PTHR43700">
    <property type="entry name" value="PHOSPHORIBOSYLAMINOIMIDAZOLE-SUCCINOCARBOXAMIDE SYNTHASE"/>
    <property type="match status" value="1"/>
</dbReference>
<dbReference type="Proteomes" id="UP001165063">
    <property type="component" value="Unassembled WGS sequence"/>
</dbReference>